<keyword evidence="2" id="KW-0328">Glycosyltransferase</keyword>
<dbReference type="RefSeq" id="WP_406824954.1">
    <property type="nucleotide sequence ID" value="NZ_CP157485.1"/>
</dbReference>
<dbReference type="PANTHER" id="PTHR22916">
    <property type="entry name" value="GLYCOSYLTRANSFERASE"/>
    <property type="match status" value="1"/>
</dbReference>
<dbReference type="PANTHER" id="PTHR22916:SF67">
    <property type="entry name" value="COLANIC ACID BIOSYNTHESIS GLYCOSYL TRANSFERASE WCAE-RELATED"/>
    <property type="match status" value="1"/>
</dbReference>
<dbReference type="Pfam" id="PF00535">
    <property type="entry name" value="Glycos_transf_2"/>
    <property type="match status" value="1"/>
</dbReference>
<dbReference type="CDD" id="cd06433">
    <property type="entry name" value="GT_2_WfgS_like"/>
    <property type="match status" value="1"/>
</dbReference>
<dbReference type="InterPro" id="IPR029044">
    <property type="entry name" value="Nucleotide-diphossugar_trans"/>
</dbReference>
<accession>A0AAU7K645</accession>
<dbReference type="Gene3D" id="3.90.550.10">
    <property type="entry name" value="Spore Coat Polysaccharide Biosynthesis Protein SpsA, Chain A"/>
    <property type="match status" value="1"/>
</dbReference>
<dbReference type="AlphaFoldDB" id="A0AAU7K645"/>
<dbReference type="EC" id="2.4.-.-" evidence="2"/>
<feature type="domain" description="Glycosyltransferase 2-like" evidence="1">
    <location>
        <begin position="19"/>
        <end position="129"/>
    </location>
</feature>
<proteinExistence type="predicted"/>
<keyword evidence="2" id="KW-0808">Transferase</keyword>
<dbReference type="InterPro" id="IPR001173">
    <property type="entry name" value="Glyco_trans_2-like"/>
</dbReference>
<name>A0AAU7K645_9SPHI</name>
<dbReference type="SUPFAM" id="SSF53448">
    <property type="entry name" value="Nucleotide-diphospho-sugar transferases"/>
    <property type="match status" value="1"/>
</dbReference>
<protein>
    <submittedName>
        <fullName evidence="2">Glycosyltransferase family 2 protein</fullName>
        <ecNumber evidence="2">2.4.-.-</ecNumber>
    </submittedName>
</protein>
<organism evidence="2">
    <name type="scientific">Pedobacter sp. KACC 23697</name>
    <dbReference type="NCBI Taxonomy" id="3149230"/>
    <lineage>
        <taxon>Bacteria</taxon>
        <taxon>Pseudomonadati</taxon>
        <taxon>Bacteroidota</taxon>
        <taxon>Sphingobacteriia</taxon>
        <taxon>Sphingobacteriales</taxon>
        <taxon>Sphingobacteriaceae</taxon>
        <taxon>Pedobacter</taxon>
    </lineage>
</organism>
<evidence type="ECO:0000259" key="1">
    <source>
        <dbReference type="Pfam" id="PF00535"/>
    </source>
</evidence>
<dbReference type="GO" id="GO:0016758">
    <property type="term" value="F:hexosyltransferase activity"/>
    <property type="evidence" value="ECO:0007669"/>
    <property type="project" value="UniProtKB-ARBA"/>
</dbReference>
<evidence type="ECO:0000313" key="2">
    <source>
        <dbReference type="EMBL" id="XBO47529.1"/>
    </source>
</evidence>
<sequence length="245" mass="28433">MDQHYNSTSEQNNQFPLVTVITVTYNASKFILDCVASVKAQSYPNIEHIIIDGGSTDGTIDLIKDQVCFWISEPDKGIYDAMNKSIQYANGGWVLFLGADDRLLPEFSEMCLRLKDSNCVYYGDSKINNNVFGGEFTAYRLAKFNICHQSIFYPKTIFTRYHYNLKYKVRADHDLNIRCFADPDIRFQHYPIFIAKFADGGFSSVFEDQPFFKDRGEIIKKAFGLRIYLLYKLRRLRHKIKGRKS</sequence>
<dbReference type="EMBL" id="CP157485">
    <property type="protein sequence ID" value="XBO47529.1"/>
    <property type="molecule type" value="Genomic_DNA"/>
</dbReference>
<reference evidence="2" key="1">
    <citation type="submission" date="2024-05" db="EMBL/GenBank/DDBJ databases">
        <authorList>
            <person name="Kim S."/>
            <person name="Heo J."/>
            <person name="Choi H."/>
            <person name="Choi Y."/>
            <person name="Kwon S.-W."/>
            <person name="Kim Y."/>
        </authorList>
    </citation>
    <scope>NUCLEOTIDE SEQUENCE</scope>
    <source>
        <strain evidence="2">KACC 23697</strain>
    </source>
</reference>
<gene>
    <name evidence="2" type="ORF">ABEG20_19755</name>
</gene>